<proteinExistence type="predicted"/>
<evidence type="ECO:0000313" key="3">
    <source>
        <dbReference type="EMBL" id="MDZ7278125.1"/>
    </source>
</evidence>
<dbReference type="SUPFAM" id="SSF53098">
    <property type="entry name" value="Ribonuclease H-like"/>
    <property type="match status" value="1"/>
</dbReference>
<dbReference type="EMBL" id="JAOBTT010000001">
    <property type="protein sequence ID" value="MDZ7278125.1"/>
    <property type="molecule type" value="Genomic_DNA"/>
</dbReference>
<feature type="domain" description="Integrase catalytic" evidence="1">
    <location>
        <begin position="100"/>
        <end position="151"/>
    </location>
</feature>
<organism evidence="3 4">
    <name type="scientific">Pantoea eucrina</name>
    <dbReference type="NCBI Taxonomy" id="472693"/>
    <lineage>
        <taxon>Bacteria</taxon>
        <taxon>Pseudomonadati</taxon>
        <taxon>Pseudomonadota</taxon>
        <taxon>Gammaproteobacteria</taxon>
        <taxon>Enterobacterales</taxon>
        <taxon>Erwiniaceae</taxon>
        <taxon>Pantoea</taxon>
    </lineage>
</organism>
<dbReference type="PANTHER" id="PTHR46889:SF4">
    <property type="entry name" value="TRANSPOSASE INSO FOR INSERTION SEQUENCE ELEMENT IS911B-RELATED"/>
    <property type="match status" value="1"/>
</dbReference>
<sequence length="177" mass="20092">MHRSVFYYHRRRDARPDPVREGLRHMAVELHTSGRGSAGARTLSALFRNAGVAVGRYKAGRLMREAGLKSCQPGRHRYVKSERKSLLADNHLSRRFNPGAPDRVWCGDITYIRYRGGWLYLAVVLDLHARKVVGWACSGTADSQLAQRALSIVRGTLCFVPIISHWQDGRKSILYIY</sequence>
<reference evidence="4" key="1">
    <citation type="submission" date="2023-07" db="EMBL/GenBank/DDBJ databases">
        <title>Structural and functional analysis of rice phyllospheric bacteria for their antimicrobial properties and defense elicitation against blast disease.</title>
        <authorList>
            <person name="Sahu K.P."/>
            <person name="Asharani P."/>
            <person name="Kumar M."/>
            <person name="Reddy B."/>
            <person name="Kumar A."/>
        </authorList>
    </citation>
    <scope>NUCLEOTIDE SEQUENCE [LARGE SCALE GENOMIC DNA]</scope>
    <source>
        <strain evidence="4">OsEp_Plm_30P10</strain>
    </source>
</reference>
<name>A0ABU5LEN9_9GAMM</name>
<dbReference type="InterPro" id="IPR012337">
    <property type="entry name" value="RNaseH-like_sf"/>
</dbReference>
<comment type="caution">
    <text evidence="3">The sequence shown here is derived from an EMBL/GenBank/DDBJ whole genome shotgun (WGS) entry which is preliminary data.</text>
</comment>
<protein>
    <submittedName>
        <fullName evidence="3">DDE-type integrase/transposase/recombinase</fullName>
    </submittedName>
</protein>
<feature type="domain" description="HTH-like" evidence="2">
    <location>
        <begin position="27"/>
        <end position="75"/>
    </location>
</feature>
<dbReference type="InterPro" id="IPR001584">
    <property type="entry name" value="Integrase_cat-core"/>
</dbReference>
<evidence type="ECO:0000313" key="4">
    <source>
        <dbReference type="Proteomes" id="UP001288620"/>
    </source>
</evidence>
<dbReference type="InterPro" id="IPR036397">
    <property type="entry name" value="RNaseH_sf"/>
</dbReference>
<dbReference type="Pfam" id="PF13276">
    <property type="entry name" value="HTH_21"/>
    <property type="match status" value="1"/>
</dbReference>
<accession>A0ABU5LEN9</accession>
<dbReference type="PANTHER" id="PTHR46889">
    <property type="entry name" value="TRANSPOSASE INSF FOR INSERTION SEQUENCE IS3B-RELATED"/>
    <property type="match status" value="1"/>
</dbReference>
<dbReference type="Proteomes" id="UP001288620">
    <property type="component" value="Unassembled WGS sequence"/>
</dbReference>
<dbReference type="Pfam" id="PF00665">
    <property type="entry name" value="rve"/>
    <property type="match status" value="1"/>
</dbReference>
<evidence type="ECO:0000259" key="1">
    <source>
        <dbReference type="Pfam" id="PF00665"/>
    </source>
</evidence>
<dbReference type="InterPro" id="IPR025948">
    <property type="entry name" value="HTH-like_dom"/>
</dbReference>
<dbReference type="Gene3D" id="3.30.420.10">
    <property type="entry name" value="Ribonuclease H-like superfamily/Ribonuclease H"/>
    <property type="match status" value="1"/>
</dbReference>
<dbReference type="InterPro" id="IPR050900">
    <property type="entry name" value="Transposase_IS3/IS150/IS904"/>
</dbReference>
<evidence type="ECO:0000259" key="2">
    <source>
        <dbReference type="Pfam" id="PF13276"/>
    </source>
</evidence>
<gene>
    <name evidence="3" type="ORF">N4G40_07530</name>
</gene>
<keyword evidence="4" id="KW-1185">Reference proteome</keyword>
<dbReference type="RefSeq" id="WP_322542140.1">
    <property type="nucleotide sequence ID" value="NZ_JAOBTT010000001.1"/>
</dbReference>